<accession>A0A0F9SQ41</accession>
<name>A0A0F9SQ41_9ZZZZ</name>
<protein>
    <submittedName>
        <fullName evidence="2">Uncharacterized protein</fullName>
    </submittedName>
</protein>
<comment type="caution">
    <text evidence="2">The sequence shown here is derived from an EMBL/GenBank/DDBJ whole genome shotgun (WGS) entry which is preliminary data.</text>
</comment>
<proteinExistence type="predicted"/>
<sequence>MPRQWTDEQREAQAKRARKNFGHDGRPPAQAKVEVVEVPPVGRSAAMFVAENAGKIAKTVEETEDTDGNPVKTTHTRPGTIFMYKPLPRGGYEPRLVSVSSIGLLLGEGWAENCPDCGRKHTDKQGNESADPNLCTAHPPVAVILCPVCRVRIYDNMPFEAAGAEADEDENVIAPDDLIESTPEQRLVAARNLHMWVHHPRSAQERNVPLPPDAVRDTLTPVGADK</sequence>
<feature type="region of interest" description="Disordered" evidence="1">
    <location>
        <begin position="1"/>
        <end position="30"/>
    </location>
</feature>
<organism evidence="2">
    <name type="scientific">marine sediment metagenome</name>
    <dbReference type="NCBI Taxonomy" id="412755"/>
    <lineage>
        <taxon>unclassified sequences</taxon>
        <taxon>metagenomes</taxon>
        <taxon>ecological metagenomes</taxon>
    </lineage>
</organism>
<evidence type="ECO:0000313" key="2">
    <source>
        <dbReference type="EMBL" id="KKN69034.1"/>
    </source>
</evidence>
<evidence type="ECO:0000256" key="1">
    <source>
        <dbReference type="SAM" id="MobiDB-lite"/>
    </source>
</evidence>
<gene>
    <name evidence="2" type="ORF">LCGC14_0445060</name>
</gene>
<feature type="compositionally biased region" description="Basic and acidic residues" evidence="1">
    <location>
        <begin position="1"/>
        <end position="14"/>
    </location>
</feature>
<feature type="region of interest" description="Disordered" evidence="1">
    <location>
        <begin position="201"/>
        <end position="226"/>
    </location>
</feature>
<dbReference type="EMBL" id="LAZR01000434">
    <property type="protein sequence ID" value="KKN69034.1"/>
    <property type="molecule type" value="Genomic_DNA"/>
</dbReference>
<dbReference type="AlphaFoldDB" id="A0A0F9SQ41"/>
<reference evidence="2" key="1">
    <citation type="journal article" date="2015" name="Nature">
        <title>Complex archaea that bridge the gap between prokaryotes and eukaryotes.</title>
        <authorList>
            <person name="Spang A."/>
            <person name="Saw J.H."/>
            <person name="Jorgensen S.L."/>
            <person name="Zaremba-Niedzwiedzka K."/>
            <person name="Martijn J."/>
            <person name="Lind A.E."/>
            <person name="van Eijk R."/>
            <person name="Schleper C."/>
            <person name="Guy L."/>
            <person name="Ettema T.J."/>
        </authorList>
    </citation>
    <scope>NUCLEOTIDE SEQUENCE</scope>
</reference>